<dbReference type="Proteomes" id="UP000185426">
    <property type="component" value="Chromosome"/>
</dbReference>
<dbReference type="RefSeq" id="WP_075621370.1">
    <property type="nucleotide sequence ID" value="NZ_CP015607.1"/>
</dbReference>
<dbReference type="InterPro" id="IPR037407">
    <property type="entry name" value="MLP_fam"/>
</dbReference>
<sequence length="78" mass="9142">MNNPFSREDGLFLVLMNEKRQHSLWPSFEPVPQGWATVYGEDTRDACIDYIQANWQDLRCYDVTEDAQPSDYKIIVTL</sequence>
<name>A0A1L6ZDT1_BACIA</name>
<proteinExistence type="predicted"/>
<dbReference type="InterPro" id="IPR005153">
    <property type="entry name" value="MbtH-like_dom"/>
</dbReference>
<dbReference type="Gene3D" id="3.90.820.10">
    <property type="entry name" value="Structural Genomics, Unknown Function 30-nov-00 1gh9 Mol_id"/>
    <property type="match status" value="1"/>
</dbReference>
<dbReference type="EMBL" id="CP015607">
    <property type="protein sequence ID" value="APT44672.1"/>
    <property type="molecule type" value="Genomic_DNA"/>
</dbReference>
<dbReference type="AlphaFoldDB" id="A0A1L6ZDT1"/>
<accession>A0A1L6ZDT1</accession>
<gene>
    <name evidence="2" type="ORF">BSA145_01255</name>
</gene>
<dbReference type="PANTHER" id="PTHR38444">
    <property type="entry name" value="ENTEROBACTIN BIOSYNTHESIS PROTEIN YBDZ"/>
    <property type="match status" value="1"/>
</dbReference>
<evidence type="ECO:0000313" key="3">
    <source>
        <dbReference type="Proteomes" id="UP000185426"/>
    </source>
</evidence>
<dbReference type="Pfam" id="PF03621">
    <property type="entry name" value="MbtH"/>
    <property type="match status" value="1"/>
</dbReference>
<dbReference type="SUPFAM" id="SSF160582">
    <property type="entry name" value="MbtH-like"/>
    <property type="match status" value="1"/>
</dbReference>
<evidence type="ECO:0000313" key="2">
    <source>
        <dbReference type="EMBL" id="APT44672.1"/>
    </source>
</evidence>
<dbReference type="GO" id="GO:0019290">
    <property type="term" value="P:siderophore biosynthetic process"/>
    <property type="evidence" value="ECO:0007669"/>
    <property type="project" value="TreeGrafter"/>
</dbReference>
<reference evidence="2 3" key="1">
    <citation type="submission" date="2016-05" db="EMBL/GenBank/DDBJ databases">
        <title>Complete Genome and Methylome Analysis of Psychrotrophic Bacterial Isolates from Antarctic Lake Untersee.</title>
        <authorList>
            <person name="Fomenkov A."/>
            <person name="Akimov V.N."/>
            <person name="Vasilyeva L.V."/>
            <person name="Andersen D."/>
            <person name="Vincze T."/>
            <person name="Roberts R.J."/>
        </authorList>
    </citation>
    <scope>NUCLEOTIDE SEQUENCE [LARGE SCALE GENOMIC DNA]</scope>
    <source>
        <strain evidence="2 3">U14-5</strain>
    </source>
</reference>
<protein>
    <submittedName>
        <fullName evidence="2">Protein mbtH</fullName>
    </submittedName>
</protein>
<organism evidence="2 3">
    <name type="scientific">Bacillus safensis</name>
    <dbReference type="NCBI Taxonomy" id="561879"/>
    <lineage>
        <taxon>Bacteria</taxon>
        <taxon>Bacillati</taxon>
        <taxon>Bacillota</taxon>
        <taxon>Bacilli</taxon>
        <taxon>Bacillales</taxon>
        <taxon>Bacillaceae</taxon>
        <taxon>Bacillus</taxon>
    </lineage>
</organism>
<feature type="domain" description="MbtH-like" evidence="1">
    <location>
        <begin position="3"/>
        <end position="53"/>
    </location>
</feature>
<evidence type="ECO:0000259" key="1">
    <source>
        <dbReference type="SMART" id="SM00923"/>
    </source>
</evidence>
<dbReference type="SMART" id="SM00923">
    <property type="entry name" value="MbtH"/>
    <property type="match status" value="1"/>
</dbReference>
<dbReference type="GO" id="GO:0005829">
    <property type="term" value="C:cytosol"/>
    <property type="evidence" value="ECO:0007669"/>
    <property type="project" value="TreeGrafter"/>
</dbReference>
<dbReference type="PANTHER" id="PTHR38444:SF1">
    <property type="entry name" value="ENTEROBACTIN BIOSYNTHESIS PROTEIN YBDZ"/>
    <property type="match status" value="1"/>
</dbReference>
<dbReference type="InterPro" id="IPR038020">
    <property type="entry name" value="MbtH-like_sf"/>
</dbReference>